<keyword evidence="3" id="KW-0119">Carbohydrate metabolism</keyword>
<dbReference type="PANTHER" id="PTHR48081">
    <property type="entry name" value="AB HYDROLASE SUPERFAMILY PROTEIN C4A8.06C"/>
    <property type="match status" value="1"/>
</dbReference>
<dbReference type="OrthoDB" id="9794725at2"/>
<dbReference type="AlphaFoldDB" id="A0A0P8AEY2"/>
<keyword evidence="1 3" id="KW-0378">Hydrolase</keyword>
<keyword evidence="3" id="KW-0624">Polysaccharide degradation</keyword>
<dbReference type="Proteomes" id="UP000050421">
    <property type="component" value="Unassembled WGS sequence"/>
</dbReference>
<evidence type="ECO:0000259" key="2">
    <source>
        <dbReference type="Pfam" id="PF20434"/>
    </source>
</evidence>
<dbReference type="GO" id="GO:0016798">
    <property type="term" value="F:hydrolase activity, acting on glycosyl bonds"/>
    <property type="evidence" value="ECO:0007669"/>
    <property type="project" value="UniProtKB-KW"/>
</dbReference>
<keyword evidence="3" id="KW-0858">Xylan degradation</keyword>
<dbReference type="InterPro" id="IPR050300">
    <property type="entry name" value="GDXG_lipolytic_enzyme"/>
</dbReference>
<reference evidence="3 4" key="1">
    <citation type="submission" date="2015-09" db="EMBL/GenBank/DDBJ databases">
        <title>Identification and resolution of microdiversity through metagenomic sequencing of parallel consortia.</title>
        <authorList>
            <person name="Nelson W.C."/>
            <person name="Romine M.F."/>
            <person name="Lindemann S.R."/>
        </authorList>
    </citation>
    <scope>NUCLEOTIDE SEQUENCE [LARGE SCALE GENOMIC DNA]</scope>
    <source>
        <strain evidence="3">HL-49</strain>
    </source>
</reference>
<sequence>MKNKKFTFLFFLFFPSILFGQNLSLPLWNGLPPLQKEMNLQEKSTQEGILRISNVQIPTIEVYLPTKQIATGKAVLIFPGGGYGILAYDWEGTDFAKWLNSQGIAGIVVKYRLPTSMSLTDPKEVPLLDAQRALRLVRQHAEEWNVDPSQIGIMGFSAGGHLASTLSTQYDHQLDRKLDSIDLLSARPDFSILVYPVITFNERFTHGGSKKNLLGENPDPDLVTRFSNELNVDENTPPTCLIHAQDDQAVPLENSTLYYQALHAAGLEASLHIYPKGGHGFAFGMGRGAVANWREVLLDWINNLN</sequence>
<dbReference type="STRING" id="1305737.GCA_000526355_01863"/>
<name>A0A0P8AEY2_9BACT</name>
<evidence type="ECO:0000256" key="1">
    <source>
        <dbReference type="ARBA" id="ARBA00022801"/>
    </source>
</evidence>
<dbReference type="Gene3D" id="3.40.50.1820">
    <property type="entry name" value="alpha/beta hydrolase"/>
    <property type="match status" value="1"/>
</dbReference>
<dbReference type="eggNOG" id="COG0657">
    <property type="taxonomic scope" value="Bacteria"/>
</dbReference>
<evidence type="ECO:0000313" key="4">
    <source>
        <dbReference type="Proteomes" id="UP000050421"/>
    </source>
</evidence>
<dbReference type="SUPFAM" id="SSF53474">
    <property type="entry name" value="alpha/beta-Hydrolases"/>
    <property type="match status" value="1"/>
</dbReference>
<dbReference type="PATRIC" id="fig|1305737.6.peg.2898"/>
<dbReference type="EMBL" id="LJXT01000073">
    <property type="protein sequence ID" value="KPQ14035.1"/>
    <property type="molecule type" value="Genomic_DNA"/>
</dbReference>
<evidence type="ECO:0000313" key="3">
    <source>
        <dbReference type="EMBL" id="KPQ14035.1"/>
    </source>
</evidence>
<dbReference type="Pfam" id="PF20434">
    <property type="entry name" value="BD-FAE"/>
    <property type="match status" value="1"/>
</dbReference>
<gene>
    <name evidence="3" type="ORF">HLUCCX10_11420</name>
</gene>
<organism evidence="3 4">
    <name type="scientific">Algoriphagus marincola HL-49</name>
    <dbReference type="NCBI Taxonomy" id="1305737"/>
    <lineage>
        <taxon>Bacteria</taxon>
        <taxon>Pseudomonadati</taxon>
        <taxon>Bacteroidota</taxon>
        <taxon>Cytophagia</taxon>
        <taxon>Cytophagales</taxon>
        <taxon>Cyclobacteriaceae</taxon>
        <taxon>Algoriphagus</taxon>
    </lineage>
</organism>
<dbReference type="PANTHER" id="PTHR48081:SF6">
    <property type="entry name" value="PEPTIDASE S9 PROLYL OLIGOPEPTIDASE CATALYTIC DOMAIN-CONTAINING PROTEIN"/>
    <property type="match status" value="1"/>
</dbReference>
<comment type="caution">
    <text evidence="3">The sequence shown here is derived from an EMBL/GenBank/DDBJ whole genome shotgun (WGS) entry which is preliminary data.</text>
</comment>
<proteinExistence type="predicted"/>
<keyword evidence="3" id="KW-0326">Glycosidase</keyword>
<accession>A0A0P8AEY2</accession>
<feature type="domain" description="BD-FAE-like" evidence="2">
    <location>
        <begin position="61"/>
        <end position="262"/>
    </location>
</feature>
<protein>
    <submittedName>
        <fullName evidence="3">Xylanase</fullName>
    </submittedName>
</protein>
<dbReference type="GO" id="GO:0045493">
    <property type="term" value="P:xylan catabolic process"/>
    <property type="evidence" value="ECO:0007669"/>
    <property type="project" value="UniProtKB-KW"/>
</dbReference>
<dbReference type="InterPro" id="IPR049492">
    <property type="entry name" value="BD-FAE-like_dom"/>
</dbReference>
<dbReference type="InterPro" id="IPR029058">
    <property type="entry name" value="AB_hydrolase_fold"/>
</dbReference>